<keyword evidence="3" id="KW-1185">Reference proteome</keyword>
<feature type="compositionally biased region" description="Basic and acidic residues" evidence="1">
    <location>
        <begin position="36"/>
        <end position="46"/>
    </location>
</feature>
<reference evidence="2 3" key="1">
    <citation type="journal article" date="2016" name="Mol. Biol. Evol.">
        <title>Comparative Genomics of Early-Diverging Mushroom-Forming Fungi Provides Insights into the Origins of Lignocellulose Decay Capabilities.</title>
        <authorList>
            <person name="Nagy L.G."/>
            <person name="Riley R."/>
            <person name="Tritt A."/>
            <person name="Adam C."/>
            <person name="Daum C."/>
            <person name="Floudas D."/>
            <person name="Sun H."/>
            <person name="Yadav J.S."/>
            <person name="Pangilinan J."/>
            <person name="Larsson K.H."/>
            <person name="Matsuura K."/>
            <person name="Barry K."/>
            <person name="Labutti K."/>
            <person name="Kuo R."/>
            <person name="Ohm R.A."/>
            <person name="Bhattacharya S.S."/>
            <person name="Shirouzu T."/>
            <person name="Yoshinaga Y."/>
            <person name="Martin F.M."/>
            <person name="Grigoriev I.V."/>
            <person name="Hibbett D.S."/>
        </authorList>
    </citation>
    <scope>NUCLEOTIDE SEQUENCE [LARGE SCALE GENOMIC DNA]</scope>
    <source>
        <strain evidence="2 3">L-15889</strain>
    </source>
</reference>
<feature type="region of interest" description="Disordered" evidence="1">
    <location>
        <begin position="19"/>
        <end position="53"/>
    </location>
</feature>
<protein>
    <recommendedName>
        <fullName evidence="4">F-box domain-containing protein</fullName>
    </recommendedName>
</protein>
<dbReference type="OrthoDB" id="2790890at2759"/>
<name>A0A165PW89_9APHY</name>
<evidence type="ECO:0000313" key="2">
    <source>
        <dbReference type="EMBL" id="KZT68698.1"/>
    </source>
</evidence>
<evidence type="ECO:0000256" key="1">
    <source>
        <dbReference type="SAM" id="MobiDB-lite"/>
    </source>
</evidence>
<sequence>MIHPLAKSHVVLQMHVQEDGQSGSSGNTQQNNQLSHHSESEPHQQADEPAGQQREVPIEVWERMIDILAAENKYEDHYNWEAPPGWFTLINCTLVCKAWYRRSWYHLHWQIPLRTREQVVALLKHLRAEPRLQGAIERISIAGGLDRDQHRLPIPHLATFAAMLANKLPHVNELLIRHAEWRIADVRLQLLSNLHAFRSVYILKLVNVTFASEMLFGRLLSALPSLVLLNCAVVRCLRDEPRPTRHHVTPGPIRKGG</sequence>
<gene>
    <name evidence="2" type="ORF">DAEQUDRAFT_315962</name>
</gene>
<evidence type="ECO:0000313" key="3">
    <source>
        <dbReference type="Proteomes" id="UP000076727"/>
    </source>
</evidence>
<accession>A0A165PW89</accession>
<dbReference type="Proteomes" id="UP000076727">
    <property type="component" value="Unassembled WGS sequence"/>
</dbReference>
<feature type="compositionally biased region" description="Polar residues" evidence="1">
    <location>
        <begin position="19"/>
        <end position="35"/>
    </location>
</feature>
<dbReference type="EMBL" id="KV429064">
    <property type="protein sequence ID" value="KZT68698.1"/>
    <property type="molecule type" value="Genomic_DNA"/>
</dbReference>
<dbReference type="AlphaFoldDB" id="A0A165PW89"/>
<proteinExistence type="predicted"/>
<evidence type="ECO:0008006" key="4">
    <source>
        <dbReference type="Google" id="ProtNLM"/>
    </source>
</evidence>
<organism evidence="2 3">
    <name type="scientific">Daedalea quercina L-15889</name>
    <dbReference type="NCBI Taxonomy" id="1314783"/>
    <lineage>
        <taxon>Eukaryota</taxon>
        <taxon>Fungi</taxon>
        <taxon>Dikarya</taxon>
        <taxon>Basidiomycota</taxon>
        <taxon>Agaricomycotina</taxon>
        <taxon>Agaricomycetes</taxon>
        <taxon>Polyporales</taxon>
        <taxon>Fomitopsis</taxon>
    </lineage>
</organism>